<reference evidence="2" key="1">
    <citation type="submission" date="2019-07" db="EMBL/GenBank/DDBJ databases">
        <title>Toxilogical consequences of a new and cryptic species of cyanobacteria (Komarekiella delphini-convector) recovered from the epidermis of a bottlenose dolphin and 1500 ft. in the air.</title>
        <authorList>
            <person name="Brown A.O."/>
            <person name="Dvorak P."/>
            <person name="Villanueva C.D."/>
            <person name="Foss A.J."/>
            <person name="Garvey A.D."/>
            <person name="Gibson Q.A."/>
            <person name="Johansen J.R."/>
            <person name="Casamatta D.A."/>
        </authorList>
    </citation>
    <scope>NUCLEOTIDE SEQUENCE</scope>
    <source>
        <strain evidence="2">SJRDD-AB1</strain>
    </source>
</reference>
<gene>
    <name evidence="2" type="ORF">FNW02_30795</name>
</gene>
<keyword evidence="1" id="KW-0472">Membrane</keyword>
<feature type="transmembrane region" description="Helical" evidence="1">
    <location>
        <begin position="51"/>
        <end position="70"/>
    </location>
</feature>
<feature type="transmembrane region" description="Helical" evidence="1">
    <location>
        <begin position="7"/>
        <end position="31"/>
    </location>
</feature>
<evidence type="ECO:0000313" key="2">
    <source>
        <dbReference type="EMBL" id="MBD6620068.1"/>
    </source>
</evidence>
<keyword evidence="1" id="KW-0812">Transmembrane</keyword>
<keyword evidence="1" id="KW-1133">Transmembrane helix</keyword>
<keyword evidence="3" id="KW-1185">Reference proteome</keyword>
<dbReference type="EMBL" id="VJXY01000053">
    <property type="protein sequence ID" value="MBD6620068.1"/>
    <property type="molecule type" value="Genomic_DNA"/>
</dbReference>
<evidence type="ECO:0000313" key="3">
    <source>
        <dbReference type="Proteomes" id="UP001165986"/>
    </source>
</evidence>
<dbReference type="Proteomes" id="UP001165986">
    <property type="component" value="Unassembled WGS sequence"/>
</dbReference>
<proteinExistence type="predicted"/>
<dbReference type="RefSeq" id="WP_191761273.1">
    <property type="nucleotide sequence ID" value="NZ_VJXY01000053.1"/>
</dbReference>
<accession>A0AA40T3M3</accession>
<organism evidence="2 3">
    <name type="scientific">Komarekiella delphini-convector SJRDD-AB1</name>
    <dbReference type="NCBI Taxonomy" id="2593771"/>
    <lineage>
        <taxon>Bacteria</taxon>
        <taxon>Bacillati</taxon>
        <taxon>Cyanobacteriota</taxon>
        <taxon>Cyanophyceae</taxon>
        <taxon>Nostocales</taxon>
        <taxon>Nostocaceae</taxon>
        <taxon>Komarekiella</taxon>
        <taxon>Komarekiella delphini-convector</taxon>
    </lineage>
</organism>
<dbReference type="AlphaFoldDB" id="A0AA40T3M3"/>
<comment type="caution">
    <text evidence="2">The sequence shown here is derived from an EMBL/GenBank/DDBJ whole genome shotgun (WGS) entry which is preliminary data.</text>
</comment>
<evidence type="ECO:0000256" key="1">
    <source>
        <dbReference type="SAM" id="Phobius"/>
    </source>
</evidence>
<protein>
    <submittedName>
        <fullName evidence="2">Uncharacterized protein</fullName>
    </submittedName>
</protein>
<sequence length="71" mass="7624">MSQICKILIWMCGFIIATAIAQLISLLPYNALVVGVAAVIIYSQGKNSNSMLLQIIAVGLAFGWGKCYFLG</sequence>
<name>A0AA40T3M3_9NOST</name>